<evidence type="ECO:0000259" key="5">
    <source>
        <dbReference type="PROSITE" id="PS50980"/>
    </source>
</evidence>
<feature type="binding site" evidence="4">
    <location>
        <position position="38"/>
    </location>
    <ligand>
        <name>Zn(2+)</name>
        <dbReference type="ChEBI" id="CHEBI:29105"/>
    </ligand>
</feature>
<comment type="subcellular location">
    <subcellularLocation>
        <location evidence="4">Cytoplasm</location>
    </subcellularLocation>
</comment>
<evidence type="ECO:0000256" key="2">
    <source>
        <dbReference type="ARBA" id="ARBA00022679"/>
    </source>
</evidence>
<accession>A0A0B4S336</accession>
<keyword evidence="1 4" id="KW-0444">Lipid biosynthesis</keyword>
<name>A0A0B4S336_9FIRM</name>
<dbReference type="GO" id="GO:0009317">
    <property type="term" value="C:acetyl-CoA carboxylase complex"/>
    <property type="evidence" value="ECO:0007669"/>
    <property type="project" value="InterPro"/>
</dbReference>
<dbReference type="KEGG" id="pmic:NW74_06755"/>
<evidence type="ECO:0000313" key="7">
    <source>
        <dbReference type="Proteomes" id="UP000031386"/>
    </source>
</evidence>
<dbReference type="PRINTS" id="PR01070">
    <property type="entry name" value="ACCCTRFRASEB"/>
</dbReference>
<comment type="similarity">
    <text evidence="4">Belongs to the AccD/PCCB family.</text>
</comment>
<dbReference type="UniPathway" id="UPA00655">
    <property type="reaction ID" value="UER00711"/>
</dbReference>
<evidence type="ECO:0000256" key="1">
    <source>
        <dbReference type="ARBA" id="ARBA00022516"/>
    </source>
</evidence>
<keyword evidence="4" id="KW-0275">Fatty acid biosynthesis</keyword>
<feature type="domain" description="CoA carboxyltransferase N-terminal" evidence="5">
    <location>
        <begin position="34"/>
        <end position="288"/>
    </location>
</feature>
<dbReference type="EC" id="2.1.3.15" evidence="4"/>
<keyword evidence="4" id="KW-0963">Cytoplasm</keyword>
<dbReference type="GO" id="GO:0016743">
    <property type="term" value="F:carboxyl- or carbamoyltransferase activity"/>
    <property type="evidence" value="ECO:0007669"/>
    <property type="project" value="UniProtKB-UniRule"/>
</dbReference>
<keyword evidence="4" id="KW-0479">Metal-binding</keyword>
<dbReference type="SUPFAM" id="SSF52096">
    <property type="entry name" value="ClpP/crotonase"/>
    <property type="match status" value="1"/>
</dbReference>
<evidence type="ECO:0000256" key="4">
    <source>
        <dbReference type="HAMAP-Rule" id="MF_01395"/>
    </source>
</evidence>
<dbReference type="InterPro" id="IPR034733">
    <property type="entry name" value="AcCoA_carboxyl_beta"/>
</dbReference>
<keyword evidence="4" id="KW-0862">Zinc</keyword>
<comment type="pathway">
    <text evidence="4">Lipid metabolism; malonyl-CoA biosynthesis; malonyl-CoA from acetyl-CoA: step 1/1.</text>
</comment>
<sequence>MQNIFNTRKNKISKLKIYRKNNTTFLPKEIPDNLFKACPNCNENITNEEWESNLYVCSKCGHHLRIGAPERIRELCDINSFDEFDAEITTFNEENFYQYDEKLEKAKANSGINEAVVCGIGEISGKKVVICAMDSNFMMGSMGKVVGEKITRSIEYATLKKLPLIIATASGGARMQEGIISLMQMAKTSSALKKHNDKGLLYITILTDPTTGGVSASFAMLGDIIIAEPNALIGFAGKIVIEKTINESLPEEFQRSEFLLKKGFVDFIVSRNKLKDTIHKLLILHGVK</sequence>
<proteinExistence type="inferred from homology"/>
<keyword evidence="4" id="KW-0547">Nucleotide-binding</keyword>
<dbReference type="GO" id="GO:0008270">
    <property type="term" value="F:zinc ion binding"/>
    <property type="evidence" value="ECO:0007669"/>
    <property type="project" value="UniProtKB-UniRule"/>
</dbReference>
<keyword evidence="4" id="KW-0067">ATP-binding</keyword>
<dbReference type="GO" id="GO:2001295">
    <property type="term" value="P:malonyl-CoA biosynthetic process"/>
    <property type="evidence" value="ECO:0007669"/>
    <property type="project" value="UniProtKB-UniRule"/>
</dbReference>
<comment type="cofactor">
    <cofactor evidence="4">
        <name>Zn(2+)</name>
        <dbReference type="ChEBI" id="CHEBI:29105"/>
    </cofactor>
    <text evidence="4">Binds 1 zinc ion per subunit.</text>
</comment>
<dbReference type="GO" id="GO:0003989">
    <property type="term" value="F:acetyl-CoA carboxylase activity"/>
    <property type="evidence" value="ECO:0007669"/>
    <property type="project" value="InterPro"/>
</dbReference>
<dbReference type="AlphaFoldDB" id="A0A0B4S336"/>
<dbReference type="HAMAP" id="MF_01395">
    <property type="entry name" value="AcetylCoA_CT_beta"/>
    <property type="match status" value="1"/>
</dbReference>
<dbReference type="OrthoDB" id="9803706at2"/>
<dbReference type="InterPro" id="IPR029045">
    <property type="entry name" value="ClpP/crotonase-like_dom_sf"/>
</dbReference>
<protein>
    <recommendedName>
        <fullName evidence="4">Acetyl-coenzyme A carboxylase carboxyl transferase subunit beta</fullName>
        <shortName evidence="4">ACCase subunit beta</shortName>
        <shortName evidence="4">Acetyl-CoA carboxylase carboxyltransferase subunit beta</shortName>
        <ecNumber evidence="4">2.1.3.15</ecNumber>
    </recommendedName>
</protein>
<dbReference type="Proteomes" id="UP000031386">
    <property type="component" value="Chromosome"/>
</dbReference>
<dbReference type="PANTHER" id="PTHR42995:SF5">
    <property type="entry name" value="ACETYL-COENZYME A CARBOXYLASE CARBOXYL TRANSFERASE SUBUNIT BETA, CHLOROPLASTIC"/>
    <property type="match status" value="1"/>
</dbReference>
<dbReference type="EMBL" id="CP009761">
    <property type="protein sequence ID" value="AIZ37046.1"/>
    <property type="molecule type" value="Genomic_DNA"/>
</dbReference>
<dbReference type="PROSITE" id="PS50980">
    <property type="entry name" value="COA_CT_NTER"/>
    <property type="match status" value="1"/>
</dbReference>
<feature type="binding site" evidence="4">
    <location>
        <position position="57"/>
    </location>
    <ligand>
        <name>Zn(2+)</name>
        <dbReference type="ChEBI" id="CHEBI:29105"/>
    </ligand>
</feature>
<keyword evidence="3 4" id="KW-0443">Lipid metabolism</keyword>
<dbReference type="NCBIfam" id="TIGR00515">
    <property type="entry name" value="accD"/>
    <property type="match status" value="1"/>
</dbReference>
<dbReference type="PANTHER" id="PTHR42995">
    <property type="entry name" value="ACETYL-COENZYME A CARBOXYLASE CARBOXYL TRANSFERASE SUBUNIT BETA, CHLOROPLASTIC"/>
    <property type="match status" value="1"/>
</dbReference>
<dbReference type="Gene3D" id="3.90.226.10">
    <property type="entry name" value="2-enoyl-CoA Hydratase, Chain A, domain 1"/>
    <property type="match status" value="1"/>
</dbReference>
<reference evidence="6 7" key="1">
    <citation type="submission" date="2014-10" db="EMBL/GenBank/DDBJ databases">
        <title>Complete genome sequence of Parvimonas micra KCOM 1535 (= ChDC B708).</title>
        <authorList>
            <person name="Kook J.-K."/>
            <person name="Park S.-N."/>
            <person name="Lim Y.K."/>
            <person name="Roh H."/>
        </authorList>
    </citation>
    <scope>NUCLEOTIDE SEQUENCE [LARGE SCALE GENOMIC DNA]</scope>
    <source>
        <strain evidence="7">KCOM 1535 / ChDC B708</strain>
    </source>
</reference>
<dbReference type="InterPro" id="IPR000438">
    <property type="entry name" value="Acetyl_CoA_COase_Trfase_b_su"/>
</dbReference>
<keyword evidence="7" id="KW-1185">Reference proteome</keyword>
<comment type="catalytic activity">
    <reaction evidence="4">
        <text>N(6)-carboxybiotinyl-L-lysyl-[protein] + acetyl-CoA = N(6)-biotinyl-L-lysyl-[protein] + malonyl-CoA</text>
        <dbReference type="Rhea" id="RHEA:54728"/>
        <dbReference type="Rhea" id="RHEA-COMP:10505"/>
        <dbReference type="Rhea" id="RHEA-COMP:10506"/>
        <dbReference type="ChEBI" id="CHEBI:57288"/>
        <dbReference type="ChEBI" id="CHEBI:57384"/>
        <dbReference type="ChEBI" id="CHEBI:83144"/>
        <dbReference type="ChEBI" id="CHEBI:83145"/>
        <dbReference type="EC" id="2.1.3.15"/>
    </reaction>
</comment>
<feature type="binding site" evidence="4">
    <location>
        <position position="41"/>
    </location>
    <ligand>
        <name>Zn(2+)</name>
        <dbReference type="ChEBI" id="CHEBI:29105"/>
    </ligand>
</feature>
<dbReference type="InterPro" id="IPR011762">
    <property type="entry name" value="COA_CT_N"/>
</dbReference>
<evidence type="ECO:0000256" key="3">
    <source>
        <dbReference type="ARBA" id="ARBA00023098"/>
    </source>
</evidence>
<comment type="subunit">
    <text evidence="4">Acetyl-CoA carboxylase is a heterohexamer composed of biotin carboxyl carrier protein (AccB), biotin carboxylase (AccC) and two subunits each of ACCase subunit alpha (AccA) and ACCase subunit beta (AccD).</text>
</comment>
<dbReference type="STRING" id="33033.NW74_06755"/>
<dbReference type="Pfam" id="PF01039">
    <property type="entry name" value="Carboxyl_trans"/>
    <property type="match status" value="1"/>
</dbReference>
<organism evidence="6 7">
    <name type="scientific">Parvimonas micra</name>
    <dbReference type="NCBI Taxonomy" id="33033"/>
    <lineage>
        <taxon>Bacteria</taxon>
        <taxon>Bacillati</taxon>
        <taxon>Bacillota</taxon>
        <taxon>Tissierellia</taxon>
        <taxon>Tissierellales</taxon>
        <taxon>Peptoniphilaceae</taxon>
        <taxon>Parvimonas</taxon>
    </lineage>
</organism>
<evidence type="ECO:0000313" key="6">
    <source>
        <dbReference type="EMBL" id="AIZ37046.1"/>
    </source>
</evidence>
<gene>
    <name evidence="4" type="primary">accD</name>
    <name evidence="6" type="ORF">NW74_06755</name>
</gene>
<keyword evidence="4" id="KW-0863">Zinc-finger</keyword>
<keyword evidence="2 4" id="KW-0808">Transferase</keyword>
<comment type="function">
    <text evidence="4">Component of the acetyl coenzyme A carboxylase (ACC) complex. Biotin carboxylase (BC) catalyzes the carboxylation of biotin on its carrier protein (BCCP) and then the CO(2) group is transferred by the transcarboxylase to acetyl-CoA to form malonyl-CoA.</text>
</comment>
<feature type="binding site" evidence="4">
    <location>
        <position position="60"/>
    </location>
    <ligand>
        <name>Zn(2+)</name>
        <dbReference type="ChEBI" id="CHEBI:29105"/>
    </ligand>
</feature>
<dbReference type="GO" id="GO:0006633">
    <property type="term" value="P:fatty acid biosynthetic process"/>
    <property type="evidence" value="ECO:0007669"/>
    <property type="project" value="UniProtKB-KW"/>
</dbReference>
<keyword evidence="4" id="KW-0276">Fatty acid metabolism</keyword>
<feature type="zinc finger region" description="C4-type" evidence="4">
    <location>
        <begin position="38"/>
        <end position="60"/>
    </location>
</feature>
<dbReference type="RefSeq" id="WP_041954612.1">
    <property type="nucleotide sequence ID" value="NZ_CP009761.1"/>
</dbReference>
<dbReference type="GO" id="GO:0005524">
    <property type="term" value="F:ATP binding"/>
    <property type="evidence" value="ECO:0007669"/>
    <property type="project" value="UniProtKB-KW"/>
</dbReference>